<dbReference type="Pfam" id="PF00501">
    <property type="entry name" value="AMP-binding"/>
    <property type="match status" value="1"/>
</dbReference>
<organism evidence="4 5">
    <name type="scientific">Kibdelosporangium banguiense</name>
    <dbReference type="NCBI Taxonomy" id="1365924"/>
    <lineage>
        <taxon>Bacteria</taxon>
        <taxon>Bacillati</taxon>
        <taxon>Actinomycetota</taxon>
        <taxon>Actinomycetes</taxon>
        <taxon>Pseudonocardiales</taxon>
        <taxon>Pseudonocardiaceae</taxon>
        <taxon>Kibdelosporangium</taxon>
    </lineage>
</organism>
<feature type="domain" description="AMP-dependent synthetase/ligase" evidence="2">
    <location>
        <begin position="20"/>
        <end position="360"/>
    </location>
</feature>
<accession>A0ABS4TND5</accession>
<proteinExistence type="predicted"/>
<dbReference type="GO" id="GO:0016874">
    <property type="term" value="F:ligase activity"/>
    <property type="evidence" value="ECO:0007669"/>
    <property type="project" value="UniProtKB-KW"/>
</dbReference>
<keyword evidence="5" id="KW-1185">Reference proteome</keyword>
<dbReference type="Proteomes" id="UP001519332">
    <property type="component" value="Unassembled WGS sequence"/>
</dbReference>
<reference evidence="4 5" key="1">
    <citation type="submission" date="2021-03" db="EMBL/GenBank/DDBJ databases">
        <title>Sequencing the genomes of 1000 actinobacteria strains.</title>
        <authorList>
            <person name="Klenk H.-P."/>
        </authorList>
    </citation>
    <scope>NUCLEOTIDE SEQUENCE [LARGE SCALE GENOMIC DNA]</scope>
    <source>
        <strain evidence="4 5">DSM 46670</strain>
    </source>
</reference>
<dbReference type="EMBL" id="JAGINW010000001">
    <property type="protein sequence ID" value="MBP2325475.1"/>
    <property type="molecule type" value="Genomic_DNA"/>
</dbReference>
<dbReference type="Gene3D" id="3.40.50.12780">
    <property type="entry name" value="N-terminal domain of ligase-like"/>
    <property type="match status" value="1"/>
</dbReference>
<keyword evidence="1 4" id="KW-0436">Ligase</keyword>
<gene>
    <name evidence="4" type="ORF">JOF56_005860</name>
</gene>
<dbReference type="NCBIfam" id="TIGR02262">
    <property type="entry name" value="benz_CoA_lig"/>
    <property type="match status" value="1"/>
</dbReference>
<dbReference type="InterPro" id="IPR000873">
    <property type="entry name" value="AMP-dep_synth/lig_dom"/>
</dbReference>
<evidence type="ECO:0000256" key="1">
    <source>
        <dbReference type="ARBA" id="ARBA00022598"/>
    </source>
</evidence>
<evidence type="ECO:0000313" key="4">
    <source>
        <dbReference type="EMBL" id="MBP2325475.1"/>
    </source>
</evidence>
<name>A0ABS4TND5_9PSEU</name>
<evidence type="ECO:0000259" key="3">
    <source>
        <dbReference type="Pfam" id="PF13193"/>
    </source>
</evidence>
<dbReference type="Gene3D" id="3.30.300.30">
    <property type="match status" value="1"/>
</dbReference>
<dbReference type="InterPro" id="IPR025110">
    <property type="entry name" value="AMP-bd_C"/>
</dbReference>
<evidence type="ECO:0000259" key="2">
    <source>
        <dbReference type="Pfam" id="PF00501"/>
    </source>
</evidence>
<evidence type="ECO:0000313" key="5">
    <source>
        <dbReference type="Proteomes" id="UP001519332"/>
    </source>
</evidence>
<dbReference type="Pfam" id="PF13193">
    <property type="entry name" value="AMP-binding_C"/>
    <property type="match status" value="1"/>
</dbReference>
<dbReference type="RefSeq" id="WP_209642669.1">
    <property type="nucleotide sequence ID" value="NZ_JAGINW010000001.1"/>
</dbReference>
<sequence>MRYSDLPHSVNLASFFVDRNPPDRTALITNAGPVTYGELAARTNQIGNALLELGVRQGDRVLLALNDGVDFVAAWYGAQKIGAVTAEVYTFLQVKDYQYFVDYVSPSTVLADAATADKLRAAGARNLVVVNESFAAGQPSELDAAPTTKDDVAIWKFTTGSTGAPKACVLPARSPLLSFEWYARGVLDIQPDDVVLPVPKLFFGYARDLAALFPFGVGAAGIVFPERSTVEKLFELIAAHRPTVLVNVPTMMSAMVSHPLASEQDFSSLRLCTSAGEALPAELYRRWMDTFGVEVIDGIGSSEAYHIYLSNRPGNSRQGSLGQVVPGYQAQVVDLDGAPLGDGEAGRLEITGETVAVEYWQAPEKSAETFPRPHTVRSGDLVTRDADGFFYYQGRVDDLLKVGGVWVAPAEIENCLMAHPAVVECAVVGYLQDGLTRPRAFVVAGNALTVAEVQDFVRSKLAPHKYPRDVRFVESLPKTASGKLDRRALKGDKT</sequence>
<feature type="domain" description="AMP-binding enzyme C-terminal" evidence="3">
    <location>
        <begin position="411"/>
        <end position="483"/>
    </location>
</feature>
<dbReference type="InterPro" id="IPR011957">
    <property type="entry name" value="Benz_CoA_lig"/>
</dbReference>
<dbReference type="InterPro" id="IPR045851">
    <property type="entry name" value="AMP-bd_C_sf"/>
</dbReference>
<dbReference type="PANTHER" id="PTHR43352:SF1">
    <property type="entry name" value="ANTHRANILATE--COA LIGASE"/>
    <property type="match status" value="1"/>
</dbReference>
<protein>
    <submittedName>
        <fullName evidence="4">Benzoate-CoA ligase family protein</fullName>
    </submittedName>
</protein>
<dbReference type="SUPFAM" id="SSF56801">
    <property type="entry name" value="Acetyl-CoA synthetase-like"/>
    <property type="match status" value="1"/>
</dbReference>
<dbReference type="InterPro" id="IPR042099">
    <property type="entry name" value="ANL_N_sf"/>
</dbReference>
<comment type="caution">
    <text evidence="4">The sequence shown here is derived from an EMBL/GenBank/DDBJ whole genome shotgun (WGS) entry which is preliminary data.</text>
</comment>
<dbReference type="PANTHER" id="PTHR43352">
    <property type="entry name" value="ACETYL-COA SYNTHETASE"/>
    <property type="match status" value="1"/>
</dbReference>